<dbReference type="AlphaFoldDB" id="A0A346RIH1"/>
<dbReference type="PANTHER" id="PTHR11435:SF1">
    <property type="entry name" value="NADH-UBIQUINONE OXIDOREDUCTASE CHAIN 6"/>
    <property type="match status" value="1"/>
</dbReference>
<accession>A0A346RIH1</accession>
<keyword evidence="11" id="KW-0520">NAD</keyword>
<reference evidence="17" key="1">
    <citation type="journal article" date="2018" name="J. ISSAAS">
        <title>The contribution of mitochondrial metagenomics to large-scale data mining and phylogenetic analysis of Coleoptera.</title>
        <authorList>
            <person name="Miller K."/>
            <person name="Linard B."/>
            <person name="Motyka M."/>
            <person name="Bocek M."/>
            <person name="Vogler A.P."/>
        </authorList>
    </citation>
    <scope>NUCLEOTIDE SEQUENCE</scope>
</reference>
<dbReference type="GO" id="GO:0008137">
    <property type="term" value="F:NADH dehydrogenase (ubiquinone) activity"/>
    <property type="evidence" value="ECO:0007669"/>
    <property type="project" value="UniProtKB-EC"/>
</dbReference>
<gene>
    <name evidence="17" type="primary">nad6</name>
</gene>
<dbReference type="GO" id="GO:0031966">
    <property type="term" value="C:mitochondrial membrane"/>
    <property type="evidence" value="ECO:0007669"/>
    <property type="project" value="UniProtKB-SubCell"/>
</dbReference>
<keyword evidence="12 17" id="KW-0496">Mitochondrion</keyword>
<keyword evidence="7 16" id="KW-0812">Transmembrane</keyword>
<dbReference type="PANTHER" id="PTHR11435">
    <property type="entry name" value="NADH UBIQUINONE OXIDOREDUCTASE SUBUNIT ND6"/>
    <property type="match status" value="1"/>
</dbReference>
<evidence type="ECO:0000256" key="6">
    <source>
        <dbReference type="ARBA" id="ARBA00022660"/>
    </source>
</evidence>
<keyword evidence="5" id="KW-0813">Transport</keyword>
<evidence type="ECO:0000256" key="5">
    <source>
        <dbReference type="ARBA" id="ARBA00022448"/>
    </source>
</evidence>
<evidence type="ECO:0000256" key="4">
    <source>
        <dbReference type="ARBA" id="ARBA00021095"/>
    </source>
</evidence>
<dbReference type="EMBL" id="MG193447">
    <property type="protein sequence ID" value="AXS65868.1"/>
    <property type="molecule type" value="Genomic_DNA"/>
</dbReference>
<keyword evidence="6" id="KW-0679">Respiratory chain</keyword>
<comment type="subcellular location">
    <subcellularLocation>
        <location evidence="1">Mitochondrion membrane</location>
        <topology evidence="1">Multi-pass membrane protein</topology>
    </subcellularLocation>
</comment>
<feature type="transmembrane region" description="Helical" evidence="16">
    <location>
        <begin position="47"/>
        <end position="68"/>
    </location>
</feature>
<evidence type="ECO:0000256" key="3">
    <source>
        <dbReference type="ARBA" id="ARBA00012944"/>
    </source>
</evidence>
<evidence type="ECO:0000256" key="2">
    <source>
        <dbReference type="ARBA" id="ARBA00005698"/>
    </source>
</evidence>
<evidence type="ECO:0000256" key="7">
    <source>
        <dbReference type="ARBA" id="ARBA00022692"/>
    </source>
</evidence>
<comment type="catalytic activity">
    <reaction evidence="15">
        <text>a ubiquinone + NADH + 5 H(+)(in) = a ubiquinol + NAD(+) + 4 H(+)(out)</text>
        <dbReference type="Rhea" id="RHEA:29091"/>
        <dbReference type="Rhea" id="RHEA-COMP:9565"/>
        <dbReference type="Rhea" id="RHEA-COMP:9566"/>
        <dbReference type="ChEBI" id="CHEBI:15378"/>
        <dbReference type="ChEBI" id="CHEBI:16389"/>
        <dbReference type="ChEBI" id="CHEBI:17976"/>
        <dbReference type="ChEBI" id="CHEBI:57540"/>
        <dbReference type="ChEBI" id="CHEBI:57945"/>
        <dbReference type="EC" id="7.1.1.2"/>
    </reaction>
</comment>
<organism evidence="17">
    <name type="scientific">Tenebrionoidea sp. 10 KM-2017</name>
    <dbReference type="NCBI Taxonomy" id="2219465"/>
    <lineage>
        <taxon>Eukaryota</taxon>
        <taxon>Metazoa</taxon>
        <taxon>Ecdysozoa</taxon>
        <taxon>Arthropoda</taxon>
        <taxon>Hexapoda</taxon>
        <taxon>Insecta</taxon>
        <taxon>Pterygota</taxon>
        <taxon>Neoptera</taxon>
        <taxon>Endopterygota</taxon>
        <taxon>Coleoptera</taxon>
        <taxon>Polyphaga</taxon>
        <taxon>Cucujiformia</taxon>
    </lineage>
</organism>
<feature type="transmembrane region" description="Helical" evidence="16">
    <location>
        <begin position="133"/>
        <end position="152"/>
    </location>
</feature>
<name>A0A346RIH1_9CUCU</name>
<keyword evidence="10 16" id="KW-1133">Transmembrane helix</keyword>
<evidence type="ECO:0000256" key="15">
    <source>
        <dbReference type="ARBA" id="ARBA00049551"/>
    </source>
</evidence>
<feature type="transmembrane region" description="Helical" evidence="16">
    <location>
        <begin position="80"/>
        <end position="96"/>
    </location>
</feature>
<keyword evidence="8" id="KW-1278">Translocase</keyword>
<evidence type="ECO:0000256" key="16">
    <source>
        <dbReference type="SAM" id="Phobius"/>
    </source>
</evidence>
<sequence>MLMNMMILNFTLTIIFLFLKHPMSMGSVLLMQTILVSLIMGNLSFNYYYSYILFIIMVGGLMILFLYMTSIASNEPFSKNFLLLIPFSLLLFQFMTNKNLFNFFINNEEMLKMENFKEFNYILSKFINLPSSLIMLFLFIYLFLTLIAIVKITSLKNGPLRQLN</sequence>
<evidence type="ECO:0000256" key="8">
    <source>
        <dbReference type="ARBA" id="ARBA00022967"/>
    </source>
</evidence>
<geneLocation type="mitochondrion" evidence="17"/>
<evidence type="ECO:0000256" key="9">
    <source>
        <dbReference type="ARBA" id="ARBA00022982"/>
    </source>
</evidence>
<keyword evidence="13 16" id="KW-0472">Membrane</keyword>
<evidence type="ECO:0000256" key="13">
    <source>
        <dbReference type="ARBA" id="ARBA00023136"/>
    </source>
</evidence>
<proteinExistence type="inferred from homology"/>
<dbReference type="InterPro" id="IPR050269">
    <property type="entry name" value="ComplexI_Subunit6"/>
</dbReference>
<dbReference type="EC" id="7.1.1.2" evidence="3"/>
<comment type="similarity">
    <text evidence="2">Belongs to the complex I subunit 6 family.</text>
</comment>
<evidence type="ECO:0000313" key="17">
    <source>
        <dbReference type="EMBL" id="AXS65868.1"/>
    </source>
</evidence>
<protein>
    <recommendedName>
        <fullName evidence="4">NADH-ubiquinone oxidoreductase chain 6</fullName>
        <ecNumber evidence="3">7.1.1.2</ecNumber>
    </recommendedName>
    <alternativeName>
        <fullName evidence="14">NADH dehydrogenase subunit 6</fullName>
    </alternativeName>
</protein>
<keyword evidence="9" id="KW-0249">Electron transport</keyword>
<evidence type="ECO:0000256" key="14">
    <source>
        <dbReference type="ARBA" id="ARBA00031019"/>
    </source>
</evidence>
<evidence type="ECO:0000256" key="1">
    <source>
        <dbReference type="ARBA" id="ARBA00004225"/>
    </source>
</evidence>
<evidence type="ECO:0000256" key="11">
    <source>
        <dbReference type="ARBA" id="ARBA00023027"/>
    </source>
</evidence>
<evidence type="ECO:0000256" key="10">
    <source>
        <dbReference type="ARBA" id="ARBA00022989"/>
    </source>
</evidence>
<evidence type="ECO:0000256" key="12">
    <source>
        <dbReference type="ARBA" id="ARBA00023128"/>
    </source>
</evidence>